<reference evidence="3 4" key="1">
    <citation type="submission" date="2022-10" db="EMBL/GenBank/DDBJ databases">
        <title>Chitinophaga nivalis PC15 sp. nov., isolated from Pyeongchang county, South Korea.</title>
        <authorList>
            <person name="Trinh H.N."/>
        </authorList>
    </citation>
    <scope>NUCLEOTIDE SEQUENCE [LARGE SCALE GENOMIC DNA]</scope>
    <source>
        <strain evidence="3 4">PC14</strain>
    </source>
</reference>
<keyword evidence="4" id="KW-1185">Reference proteome</keyword>
<keyword evidence="1" id="KW-0812">Transmembrane</keyword>
<name>A0ABT3ITW7_9BACT</name>
<gene>
    <name evidence="3" type="ORF">OL497_25820</name>
</gene>
<keyword evidence="1" id="KW-1133">Transmembrane helix</keyword>
<evidence type="ECO:0000259" key="2">
    <source>
        <dbReference type="Pfam" id="PF06580"/>
    </source>
</evidence>
<keyword evidence="1" id="KW-0472">Membrane</keyword>
<dbReference type="GO" id="GO:0016301">
    <property type="term" value="F:kinase activity"/>
    <property type="evidence" value="ECO:0007669"/>
    <property type="project" value="UniProtKB-KW"/>
</dbReference>
<dbReference type="RefSeq" id="WP_264734152.1">
    <property type="nucleotide sequence ID" value="NZ_JAPDNS010000002.1"/>
</dbReference>
<feature type="transmembrane region" description="Helical" evidence="1">
    <location>
        <begin position="88"/>
        <end position="108"/>
    </location>
</feature>
<evidence type="ECO:0000313" key="3">
    <source>
        <dbReference type="EMBL" id="MCW3487341.1"/>
    </source>
</evidence>
<dbReference type="Proteomes" id="UP001207742">
    <property type="component" value="Unassembled WGS sequence"/>
</dbReference>
<dbReference type="EMBL" id="JAPDNS010000002">
    <property type="protein sequence ID" value="MCW3487341.1"/>
    <property type="molecule type" value="Genomic_DNA"/>
</dbReference>
<feature type="domain" description="Signal transduction histidine kinase internal region" evidence="2">
    <location>
        <begin position="171"/>
        <end position="245"/>
    </location>
</feature>
<dbReference type="Gene3D" id="3.30.565.10">
    <property type="entry name" value="Histidine kinase-like ATPase, C-terminal domain"/>
    <property type="match status" value="1"/>
</dbReference>
<keyword evidence="3" id="KW-0808">Transferase</keyword>
<dbReference type="InterPro" id="IPR050640">
    <property type="entry name" value="Bact_2-comp_sensor_kinase"/>
</dbReference>
<dbReference type="Pfam" id="PF06580">
    <property type="entry name" value="His_kinase"/>
    <property type="match status" value="1"/>
</dbReference>
<dbReference type="InterPro" id="IPR010559">
    <property type="entry name" value="Sig_transdc_His_kin_internal"/>
</dbReference>
<organism evidence="3 4">
    <name type="scientific">Chitinophaga nivalis</name>
    <dbReference type="NCBI Taxonomy" id="2991709"/>
    <lineage>
        <taxon>Bacteria</taxon>
        <taxon>Pseudomonadati</taxon>
        <taxon>Bacteroidota</taxon>
        <taxon>Chitinophagia</taxon>
        <taxon>Chitinophagales</taxon>
        <taxon>Chitinophagaceae</taxon>
        <taxon>Chitinophaga</taxon>
    </lineage>
</organism>
<dbReference type="SUPFAM" id="SSF55874">
    <property type="entry name" value="ATPase domain of HSP90 chaperone/DNA topoisomerase II/histidine kinase"/>
    <property type="match status" value="1"/>
</dbReference>
<proteinExistence type="predicted"/>
<dbReference type="PANTHER" id="PTHR34220:SF7">
    <property type="entry name" value="SENSOR HISTIDINE KINASE YPDA"/>
    <property type="match status" value="1"/>
</dbReference>
<feature type="transmembrane region" description="Helical" evidence="1">
    <location>
        <begin position="31"/>
        <end position="48"/>
    </location>
</feature>
<keyword evidence="3" id="KW-0418">Kinase</keyword>
<dbReference type="PANTHER" id="PTHR34220">
    <property type="entry name" value="SENSOR HISTIDINE KINASE YPDA"/>
    <property type="match status" value="1"/>
</dbReference>
<evidence type="ECO:0000256" key="1">
    <source>
        <dbReference type="SAM" id="Phobius"/>
    </source>
</evidence>
<comment type="caution">
    <text evidence="3">The sequence shown here is derived from an EMBL/GenBank/DDBJ whole genome shotgun (WGS) entry which is preliminary data.</text>
</comment>
<accession>A0ABT3ITW7</accession>
<feature type="transmembrane region" description="Helical" evidence="1">
    <location>
        <begin position="54"/>
        <end position="76"/>
    </location>
</feature>
<evidence type="ECO:0000313" key="4">
    <source>
        <dbReference type="Proteomes" id="UP001207742"/>
    </source>
</evidence>
<protein>
    <submittedName>
        <fullName evidence="3">Histidine kinase</fullName>
    </submittedName>
</protein>
<feature type="transmembrane region" description="Helical" evidence="1">
    <location>
        <begin position="130"/>
        <end position="150"/>
    </location>
</feature>
<dbReference type="InterPro" id="IPR036890">
    <property type="entry name" value="HATPase_C_sf"/>
</dbReference>
<sequence>MMNTVYTAAGEQEYSFRNPLPFLLCSPRVRLYRHLFILLLLWVVIQTTDFRPAAAYLVKTIATLFLAGIGYCNMYWLMPVFLFRKKTLHYFGSCLLLAAASYGLQHVLQPMMTGYLLPGTVISHDTPEDFFAYMIIIIVVIGAATAVKLFQQWVRDTIRISQLENARLQIELAHLKSQINPHFLFNMLNNTDVLIRVDPEKASEVIHKLSDLLRYQLYDGDRELVLLQQEVLFLHHYLYLEKIRRDYLDIQLIHTGPVGQVWVPPLLFITFVENAIKHNTANDPAAYVHLHIRYESGVLTFHCSNSCKKRPAGHHTQSAGIGLANIRRRLELLYPDKYALRITDEGDSYKIYLSIQL</sequence>